<feature type="domain" description="MBD" evidence="8">
    <location>
        <begin position="55"/>
        <end position="125"/>
    </location>
</feature>
<dbReference type="GO" id="GO:0005634">
    <property type="term" value="C:nucleus"/>
    <property type="evidence" value="ECO:0007669"/>
    <property type="project" value="UniProtKB-SubCell"/>
</dbReference>
<protein>
    <recommendedName>
        <fullName evidence="8">MBD domain-containing protein</fullName>
    </recommendedName>
</protein>
<evidence type="ECO:0000256" key="1">
    <source>
        <dbReference type="ARBA" id="ARBA00004123"/>
    </source>
</evidence>
<evidence type="ECO:0000259" key="8">
    <source>
        <dbReference type="PROSITE" id="PS50982"/>
    </source>
</evidence>
<dbReference type="AlphaFoldDB" id="A0AAE0E666"/>
<feature type="compositionally biased region" description="Basic and acidic residues" evidence="6">
    <location>
        <begin position="125"/>
        <end position="137"/>
    </location>
</feature>
<reference evidence="9" key="1">
    <citation type="journal article" date="2023" name="Plant J.">
        <title>Genome sequences and population genomics provide insights into the demographic history, inbreeding, and mutation load of two 'living fossil' tree species of Dipteronia.</title>
        <authorList>
            <person name="Feng Y."/>
            <person name="Comes H.P."/>
            <person name="Chen J."/>
            <person name="Zhu S."/>
            <person name="Lu R."/>
            <person name="Zhang X."/>
            <person name="Li P."/>
            <person name="Qiu J."/>
            <person name="Olsen K.M."/>
            <person name="Qiu Y."/>
        </authorList>
    </citation>
    <scope>NUCLEOTIDE SEQUENCE</scope>
    <source>
        <strain evidence="9">NBL</strain>
    </source>
</reference>
<feature type="transmembrane region" description="Helical" evidence="7">
    <location>
        <begin position="14"/>
        <end position="34"/>
    </location>
</feature>
<dbReference type="GO" id="GO:0003677">
    <property type="term" value="F:DNA binding"/>
    <property type="evidence" value="ECO:0007669"/>
    <property type="project" value="UniProtKB-KW"/>
</dbReference>
<feature type="compositionally biased region" description="Basic and acidic residues" evidence="6">
    <location>
        <begin position="254"/>
        <end position="266"/>
    </location>
</feature>
<dbReference type="Gene3D" id="3.30.890.10">
    <property type="entry name" value="Methyl-cpg-binding Protein 2, Chain A"/>
    <property type="match status" value="1"/>
</dbReference>
<proteinExistence type="predicted"/>
<keyword evidence="7" id="KW-0472">Membrane</keyword>
<feature type="compositionally biased region" description="Basic and acidic residues" evidence="6">
    <location>
        <begin position="200"/>
        <end position="210"/>
    </location>
</feature>
<dbReference type="InterPro" id="IPR016177">
    <property type="entry name" value="DNA-bd_dom_sf"/>
</dbReference>
<keyword evidence="3" id="KW-0238">DNA-binding</keyword>
<name>A0AAE0E666_9ROSI</name>
<keyword evidence="10" id="KW-1185">Reference proteome</keyword>
<evidence type="ECO:0000256" key="5">
    <source>
        <dbReference type="ARBA" id="ARBA00023242"/>
    </source>
</evidence>
<feature type="region of interest" description="Disordered" evidence="6">
    <location>
        <begin position="105"/>
        <end position="354"/>
    </location>
</feature>
<evidence type="ECO:0000256" key="2">
    <source>
        <dbReference type="ARBA" id="ARBA00023015"/>
    </source>
</evidence>
<keyword evidence="2" id="KW-0805">Transcription regulation</keyword>
<dbReference type="SUPFAM" id="SSF54171">
    <property type="entry name" value="DNA-binding domain"/>
    <property type="match status" value="1"/>
</dbReference>
<evidence type="ECO:0000256" key="3">
    <source>
        <dbReference type="ARBA" id="ARBA00023125"/>
    </source>
</evidence>
<organism evidence="9 10">
    <name type="scientific">Dipteronia sinensis</name>
    <dbReference type="NCBI Taxonomy" id="43782"/>
    <lineage>
        <taxon>Eukaryota</taxon>
        <taxon>Viridiplantae</taxon>
        <taxon>Streptophyta</taxon>
        <taxon>Embryophyta</taxon>
        <taxon>Tracheophyta</taxon>
        <taxon>Spermatophyta</taxon>
        <taxon>Magnoliopsida</taxon>
        <taxon>eudicotyledons</taxon>
        <taxon>Gunneridae</taxon>
        <taxon>Pentapetalae</taxon>
        <taxon>rosids</taxon>
        <taxon>malvids</taxon>
        <taxon>Sapindales</taxon>
        <taxon>Sapindaceae</taxon>
        <taxon>Hippocastanoideae</taxon>
        <taxon>Acereae</taxon>
        <taxon>Dipteronia</taxon>
    </lineage>
</organism>
<evidence type="ECO:0000256" key="7">
    <source>
        <dbReference type="SAM" id="Phobius"/>
    </source>
</evidence>
<feature type="non-terminal residue" evidence="9">
    <location>
        <position position="1"/>
    </location>
</feature>
<comment type="subcellular location">
    <subcellularLocation>
        <location evidence="1">Nucleus</location>
    </subcellularLocation>
</comment>
<feature type="compositionally biased region" description="Basic and acidic residues" evidence="6">
    <location>
        <begin position="286"/>
        <end position="316"/>
    </location>
</feature>
<dbReference type="PANTHER" id="PTHR33729:SF6">
    <property type="entry name" value="METHYL-CPG-BINDING DOMAIN-CONTAINING PROTEIN 11"/>
    <property type="match status" value="1"/>
</dbReference>
<keyword evidence="4" id="KW-0804">Transcription</keyword>
<evidence type="ECO:0000313" key="10">
    <source>
        <dbReference type="Proteomes" id="UP001281410"/>
    </source>
</evidence>
<dbReference type="PROSITE" id="PS50982">
    <property type="entry name" value="MBD"/>
    <property type="match status" value="1"/>
</dbReference>
<keyword evidence="5" id="KW-0539">Nucleus</keyword>
<dbReference type="Pfam" id="PF01429">
    <property type="entry name" value="MBD"/>
    <property type="match status" value="1"/>
</dbReference>
<dbReference type="PANTHER" id="PTHR33729">
    <property type="entry name" value="METHYL-CPG BINDING DOMAIN CONTAINING PROTEIN, EXPRESSED"/>
    <property type="match status" value="1"/>
</dbReference>
<feature type="compositionally biased region" description="Polar residues" evidence="6">
    <location>
        <begin position="238"/>
        <end position="252"/>
    </location>
</feature>
<accession>A0AAE0E666</accession>
<dbReference type="InterPro" id="IPR001739">
    <property type="entry name" value="Methyl_CpG_DNA-bd"/>
</dbReference>
<evidence type="ECO:0000313" key="9">
    <source>
        <dbReference type="EMBL" id="KAK3210938.1"/>
    </source>
</evidence>
<comment type="caution">
    <text evidence="9">The sequence shown here is derived from an EMBL/GenBank/DDBJ whole genome shotgun (WGS) entry which is preliminary data.</text>
</comment>
<dbReference type="EMBL" id="JANJYJ010000005">
    <property type="protein sequence ID" value="KAK3210938.1"/>
    <property type="molecule type" value="Genomic_DNA"/>
</dbReference>
<feature type="compositionally biased region" description="Basic and acidic residues" evidence="6">
    <location>
        <begin position="171"/>
        <end position="191"/>
    </location>
</feature>
<gene>
    <name evidence="9" type="ORF">Dsin_015644</name>
</gene>
<dbReference type="InterPro" id="IPR039622">
    <property type="entry name" value="MBD10/11"/>
</dbReference>
<keyword evidence="7" id="KW-0812">Transmembrane</keyword>
<evidence type="ECO:0000256" key="4">
    <source>
        <dbReference type="ARBA" id="ARBA00023163"/>
    </source>
</evidence>
<evidence type="ECO:0000256" key="6">
    <source>
        <dbReference type="SAM" id="MobiDB-lite"/>
    </source>
</evidence>
<keyword evidence="7" id="KW-1133">Transmembrane helix</keyword>
<sequence length="354" mass="39297">ERQRERERERERNVYVHLLIAFVIFALFATTISLPDRDIYRERVSGEMASSQTVEQQSLCFELPAPSGWKKKFMPKKRGTPKKSEIIFISPTGEEISNKRQLEKYLKGHPGGPATSEFDWGTGETPRRSARISEKSKSSTPADNEPPKKRGRNSAASKKDKTEDVQMQEAGRVEKDNAEVEEGKDAVKESQDENENEQGPDTKTEAAPEDSKDEQDVNISNGSNECKKIVNTEPGNLEVSQDGMQAGNSVDNTEIEHANDQGKDDLSQVGTENELGKQDIANPVTAEEKGYEVEREEKQETNKSALEAEERKEKEAVNGNDEEHDSAGVNDITKVEGEATKNGSRSSDAGEVKP</sequence>
<dbReference type="Proteomes" id="UP001281410">
    <property type="component" value="Unassembled WGS sequence"/>
</dbReference>